<keyword evidence="6" id="KW-1185">Reference proteome</keyword>
<feature type="domain" description="RRM" evidence="4">
    <location>
        <begin position="16"/>
        <end position="90"/>
    </location>
</feature>
<dbReference type="PANTHER" id="PTHR48025">
    <property type="entry name" value="OS02G0815200 PROTEIN"/>
    <property type="match status" value="1"/>
</dbReference>
<dbReference type="InterPro" id="IPR012677">
    <property type="entry name" value="Nucleotide-bd_a/b_plait_sf"/>
</dbReference>
<feature type="domain" description="RRM" evidence="4">
    <location>
        <begin position="107"/>
        <end position="184"/>
    </location>
</feature>
<dbReference type="InterPro" id="IPR050502">
    <property type="entry name" value="Euk_RNA-bind_prot"/>
</dbReference>
<dbReference type="InterPro" id="IPR035979">
    <property type="entry name" value="RBD_domain_sf"/>
</dbReference>
<evidence type="ECO:0000256" key="3">
    <source>
        <dbReference type="SAM" id="MobiDB-lite"/>
    </source>
</evidence>
<evidence type="ECO:0000256" key="2">
    <source>
        <dbReference type="PROSITE-ProRule" id="PRU00176"/>
    </source>
</evidence>
<dbReference type="SMART" id="SM00360">
    <property type="entry name" value="RRM"/>
    <property type="match status" value="3"/>
</dbReference>
<dbReference type="PANTHER" id="PTHR48025:SF1">
    <property type="entry name" value="RRM DOMAIN-CONTAINING PROTEIN"/>
    <property type="match status" value="1"/>
</dbReference>
<accession>A0A165SG67</accession>
<dbReference type="EMBL" id="KV429043">
    <property type="protein sequence ID" value="KZT71935.1"/>
    <property type="molecule type" value="Genomic_DNA"/>
</dbReference>
<dbReference type="Proteomes" id="UP000076727">
    <property type="component" value="Unassembled WGS sequence"/>
</dbReference>
<dbReference type="OrthoDB" id="6159137at2759"/>
<dbReference type="SUPFAM" id="SSF54928">
    <property type="entry name" value="RNA-binding domain, RBD"/>
    <property type="match status" value="2"/>
</dbReference>
<gene>
    <name evidence="5" type="ORF">DAEQUDRAFT_809554</name>
</gene>
<keyword evidence="1 2" id="KW-0694">RNA-binding</keyword>
<evidence type="ECO:0000313" key="5">
    <source>
        <dbReference type="EMBL" id="KZT71935.1"/>
    </source>
</evidence>
<feature type="compositionally biased region" description="Low complexity" evidence="3">
    <location>
        <begin position="216"/>
        <end position="229"/>
    </location>
</feature>
<dbReference type="AlphaFoldDB" id="A0A165SG67"/>
<dbReference type="CDD" id="cd00590">
    <property type="entry name" value="RRM_SF"/>
    <property type="match status" value="2"/>
</dbReference>
<evidence type="ECO:0000256" key="1">
    <source>
        <dbReference type="ARBA" id="ARBA00022884"/>
    </source>
</evidence>
<protein>
    <recommendedName>
        <fullName evidence="4">RRM domain-containing protein</fullName>
    </recommendedName>
</protein>
<organism evidence="5 6">
    <name type="scientific">Daedalea quercina L-15889</name>
    <dbReference type="NCBI Taxonomy" id="1314783"/>
    <lineage>
        <taxon>Eukaryota</taxon>
        <taxon>Fungi</taxon>
        <taxon>Dikarya</taxon>
        <taxon>Basidiomycota</taxon>
        <taxon>Agaricomycotina</taxon>
        <taxon>Agaricomycetes</taxon>
        <taxon>Polyporales</taxon>
        <taxon>Fomitopsis</taxon>
    </lineage>
</organism>
<dbReference type="STRING" id="1314783.A0A165SG67"/>
<feature type="domain" description="RRM" evidence="4">
    <location>
        <begin position="246"/>
        <end position="328"/>
    </location>
</feature>
<evidence type="ECO:0000259" key="4">
    <source>
        <dbReference type="PROSITE" id="PS50102"/>
    </source>
</evidence>
<feature type="region of interest" description="Disordered" evidence="3">
    <location>
        <begin position="193"/>
        <end position="236"/>
    </location>
</feature>
<feature type="compositionally biased region" description="Polar residues" evidence="3">
    <location>
        <begin position="441"/>
        <end position="457"/>
    </location>
</feature>
<dbReference type="Pfam" id="PF00076">
    <property type="entry name" value="RRM_1"/>
    <property type="match status" value="1"/>
</dbReference>
<dbReference type="Gene3D" id="3.30.70.330">
    <property type="match status" value="3"/>
</dbReference>
<dbReference type="PROSITE" id="PS50102">
    <property type="entry name" value="RRM"/>
    <property type="match status" value="3"/>
</dbReference>
<dbReference type="GO" id="GO:0003729">
    <property type="term" value="F:mRNA binding"/>
    <property type="evidence" value="ECO:0007669"/>
    <property type="project" value="TreeGrafter"/>
</dbReference>
<dbReference type="GO" id="GO:0005634">
    <property type="term" value="C:nucleus"/>
    <property type="evidence" value="ECO:0007669"/>
    <property type="project" value="TreeGrafter"/>
</dbReference>
<evidence type="ECO:0000313" key="6">
    <source>
        <dbReference type="Proteomes" id="UP000076727"/>
    </source>
</evidence>
<feature type="region of interest" description="Disordered" evidence="3">
    <location>
        <begin position="417"/>
        <end position="457"/>
    </location>
</feature>
<sequence length="457" mass="49350">MAAVPNPVFKFNREMHTVKVENIAESASMQDIVDLFTTLIGEVRKCEEFVDGSRRVLGLTFMSHDATKKALCMSGYTVAGVPLTVTAASPSEVKNNGKQGKQLDARRNLYVLGLPFELTKSEFVEIFSRYGSVSHAVILATVDNASRRRGFVVMNTHNEARAAMDGLSRKEIKGHTIDVSWAVVQRSQGFLDGGDRTTALNQSPPPTPSPYELRVPESSPSSAQRSLPSTPVPEQGPINMMSAQPVSLLVSNLPAVLFSQLTDLYPLFCPFGEVKNLEILDASVAALDRGDISVHVEYATFAQAHDAHAALQGQMYSSKPVEVEFMRKATANGPLYAGNDMKTGLNPYAAPFVAPPGLPADTLFTLGGSLYAKADQNHTAALPNGLLAVNSYTLSQYATPSSLYDQLYLPAAGTIRPSSAPSWSEPTSDRRPGYWAFSQPDRLSNLSTPSLGQTFAT</sequence>
<feature type="compositionally biased region" description="Polar residues" evidence="3">
    <location>
        <begin position="417"/>
        <end position="426"/>
    </location>
</feature>
<dbReference type="InterPro" id="IPR000504">
    <property type="entry name" value="RRM_dom"/>
</dbReference>
<proteinExistence type="predicted"/>
<reference evidence="5 6" key="1">
    <citation type="journal article" date="2016" name="Mol. Biol. Evol.">
        <title>Comparative Genomics of Early-Diverging Mushroom-Forming Fungi Provides Insights into the Origins of Lignocellulose Decay Capabilities.</title>
        <authorList>
            <person name="Nagy L.G."/>
            <person name="Riley R."/>
            <person name="Tritt A."/>
            <person name="Adam C."/>
            <person name="Daum C."/>
            <person name="Floudas D."/>
            <person name="Sun H."/>
            <person name="Yadav J.S."/>
            <person name="Pangilinan J."/>
            <person name="Larsson K.H."/>
            <person name="Matsuura K."/>
            <person name="Barry K."/>
            <person name="Labutti K."/>
            <person name="Kuo R."/>
            <person name="Ohm R.A."/>
            <person name="Bhattacharya S.S."/>
            <person name="Shirouzu T."/>
            <person name="Yoshinaga Y."/>
            <person name="Martin F.M."/>
            <person name="Grigoriev I.V."/>
            <person name="Hibbett D.S."/>
        </authorList>
    </citation>
    <scope>NUCLEOTIDE SEQUENCE [LARGE SCALE GENOMIC DNA]</scope>
    <source>
        <strain evidence="5 6">L-15889</strain>
    </source>
</reference>
<name>A0A165SG67_9APHY</name>